<dbReference type="EMBL" id="LAZR01011941">
    <property type="protein sequence ID" value="KKM52060.1"/>
    <property type="molecule type" value="Genomic_DNA"/>
</dbReference>
<dbReference type="PANTHER" id="PTHR30582:SF24">
    <property type="entry name" value="L,D-TRANSPEPTIDASE ERFK_SRFK-RELATED"/>
    <property type="match status" value="1"/>
</dbReference>
<dbReference type="InterPro" id="IPR018392">
    <property type="entry name" value="LysM"/>
</dbReference>
<dbReference type="CDD" id="cd16913">
    <property type="entry name" value="YkuD_like"/>
    <property type="match status" value="1"/>
</dbReference>
<dbReference type="GO" id="GO:0018104">
    <property type="term" value="P:peptidoglycan-protein cross-linking"/>
    <property type="evidence" value="ECO:0007669"/>
    <property type="project" value="TreeGrafter"/>
</dbReference>
<dbReference type="GO" id="GO:0005576">
    <property type="term" value="C:extracellular region"/>
    <property type="evidence" value="ECO:0007669"/>
    <property type="project" value="TreeGrafter"/>
</dbReference>
<dbReference type="SUPFAM" id="SSF54106">
    <property type="entry name" value="LysM domain"/>
    <property type="match status" value="1"/>
</dbReference>
<dbReference type="Gene3D" id="2.40.440.10">
    <property type="entry name" value="L,D-transpeptidase catalytic domain-like"/>
    <property type="match status" value="1"/>
</dbReference>
<dbReference type="InterPro" id="IPR036779">
    <property type="entry name" value="LysM_dom_sf"/>
</dbReference>
<dbReference type="InterPro" id="IPR038063">
    <property type="entry name" value="Transpep_catalytic_dom"/>
</dbReference>
<evidence type="ECO:0000256" key="3">
    <source>
        <dbReference type="ARBA" id="ARBA00022676"/>
    </source>
</evidence>
<dbReference type="PROSITE" id="PS52029">
    <property type="entry name" value="LD_TPASE"/>
    <property type="match status" value="1"/>
</dbReference>
<keyword evidence="8" id="KW-0961">Cell wall biogenesis/degradation</keyword>
<accession>A0A0F9IP56</accession>
<dbReference type="InterPro" id="IPR005490">
    <property type="entry name" value="LD_TPept_cat_dom"/>
</dbReference>
<dbReference type="PANTHER" id="PTHR30582">
    <property type="entry name" value="L,D-TRANSPEPTIDASE"/>
    <property type="match status" value="1"/>
</dbReference>
<feature type="domain" description="L,D-TPase catalytic" evidence="10">
    <location>
        <begin position="85"/>
        <end position="218"/>
    </location>
</feature>
<comment type="similarity">
    <text evidence="2">Belongs to the YkuD family.</text>
</comment>
<evidence type="ECO:0000259" key="10">
    <source>
        <dbReference type="PROSITE" id="PS52029"/>
    </source>
</evidence>
<dbReference type="GO" id="GO:0008360">
    <property type="term" value="P:regulation of cell shape"/>
    <property type="evidence" value="ECO:0007669"/>
    <property type="project" value="UniProtKB-KW"/>
</dbReference>
<reference evidence="11" key="1">
    <citation type="journal article" date="2015" name="Nature">
        <title>Complex archaea that bridge the gap between prokaryotes and eukaryotes.</title>
        <authorList>
            <person name="Spang A."/>
            <person name="Saw J.H."/>
            <person name="Jorgensen S.L."/>
            <person name="Zaremba-Niedzwiedzka K."/>
            <person name="Martijn J."/>
            <person name="Lind A.E."/>
            <person name="van Eijk R."/>
            <person name="Schleper C."/>
            <person name="Guy L."/>
            <person name="Ettema T.J."/>
        </authorList>
    </citation>
    <scope>NUCLEOTIDE SEQUENCE</scope>
</reference>
<feature type="domain" description="LysM" evidence="9">
    <location>
        <begin position="29"/>
        <end position="73"/>
    </location>
</feature>
<dbReference type="GO" id="GO:0071972">
    <property type="term" value="F:peptidoglycan L,D-transpeptidase activity"/>
    <property type="evidence" value="ECO:0007669"/>
    <property type="project" value="TreeGrafter"/>
</dbReference>
<evidence type="ECO:0000256" key="2">
    <source>
        <dbReference type="ARBA" id="ARBA00005992"/>
    </source>
</evidence>
<keyword evidence="5" id="KW-0378">Hydrolase</keyword>
<dbReference type="AlphaFoldDB" id="A0A0F9IP56"/>
<evidence type="ECO:0000256" key="8">
    <source>
        <dbReference type="ARBA" id="ARBA00023316"/>
    </source>
</evidence>
<gene>
    <name evidence="11" type="ORF">LCGC14_1555170</name>
</gene>
<dbReference type="SUPFAM" id="SSF141523">
    <property type="entry name" value="L,D-transpeptidase catalytic domain-like"/>
    <property type="match status" value="1"/>
</dbReference>
<dbReference type="GO" id="GO:0016757">
    <property type="term" value="F:glycosyltransferase activity"/>
    <property type="evidence" value="ECO:0007669"/>
    <property type="project" value="UniProtKB-KW"/>
</dbReference>
<evidence type="ECO:0000313" key="11">
    <source>
        <dbReference type="EMBL" id="KKM52060.1"/>
    </source>
</evidence>
<organism evidence="11">
    <name type="scientific">marine sediment metagenome</name>
    <dbReference type="NCBI Taxonomy" id="412755"/>
    <lineage>
        <taxon>unclassified sequences</taxon>
        <taxon>metagenomes</taxon>
        <taxon>ecological metagenomes</taxon>
    </lineage>
</organism>
<name>A0A0F9IP56_9ZZZZ</name>
<keyword evidence="7" id="KW-0573">Peptidoglycan synthesis</keyword>
<comment type="caution">
    <text evidence="11">The sequence shown here is derived from an EMBL/GenBank/DDBJ whole genome shotgun (WGS) entry which is preliminary data.</text>
</comment>
<protein>
    <submittedName>
        <fullName evidence="11">Uncharacterized protein</fullName>
    </submittedName>
</protein>
<dbReference type="InterPro" id="IPR050979">
    <property type="entry name" value="LD-transpeptidase"/>
</dbReference>
<dbReference type="PROSITE" id="PS51782">
    <property type="entry name" value="LYSM"/>
    <property type="match status" value="1"/>
</dbReference>
<keyword evidence="4" id="KW-0808">Transferase</keyword>
<evidence type="ECO:0000256" key="7">
    <source>
        <dbReference type="ARBA" id="ARBA00022984"/>
    </source>
</evidence>
<evidence type="ECO:0000256" key="5">
    <source>
        <dbReference type="ARBA" id="ARBA00022801"/>
    </source>
</evidence>
<dbReference type="CDD" id="cd00118">
    <property type="entry name" value="LysM"/>
    <property type="match status" value="1"/>
</dbReference>
<evidence type="ECO:0000256" key="1">
    <source>
        <dbReference type="ARBA" id="ARBA00004752"/>
    </source>
</evidence>
<evidence type="ECO:0000256" key="4">
    <source>
        <dbReference type="ARBA" id="ARBA00022679"/>
    </source>
</evidence>
<comment type="pathway">
    <text evidence="1">Cell wall biogenesis; peptidoglycan biosynthesis.</text>
</comment>
<dbReference type="Pfam" id="PF03734">
    <property type="entry name" value="YkuD"/>
    <property type="match status" value="1"/>
</dbReference>
<evidence type="ECO:0000256" key="6">
    <source>
        <dbReference type="ARBA" id="ARBA00022960"/>
    </source>
</evidence>
<dbReference type="GO" id="GO:0071555">
    <property type="term" value="P:cell wall organization"/>
    <property type="evidence" value="ECO:0007669"/>
    <property type="project" value="UniProtKB-KW"/>
</dbReference>
<keyword evidence="6" id="KW-0133">Cell shape</keyword>
<evidence type="ECO:0000259" key="9">
    <source>
        <dbReference type="PROSITE" id="PS51782"/>
    </source>
</evidence>
<sequence length="299" mass="33359">MSFAMWAGAALAAGVTPIEEGQDMVGIVRQYEVGGKETLLEVAWDYGLGYNEIADANPGIDPWVPKQGQRVLLPTRWALPDAPRKGILVNLAELRIYFFRQLNGRNVLSTYPIGVGMEGLETPAGLYRIDMKLKDPLWIVPPSIRKEIPTLPRVMPPGDENPLGKFAMRLGGTQYLIHGTNNPFGIGRQVSHGCIRLYPEDIRELFALTRVGAEVRIIYQPVKVAVRGGHVYVEVHSDYLGRVESLQGQAYEILRKRGLMDRVDERLLRNAIKDALGYPVKVSPEPMPYIKADKEQESG</sequence>
<keyword evidence="3" id="KW-0328">Glycosyltransferase</keyword>
<proteinExistence type="inferred from homology"/>
<dbReference type="UniPathway" id="UPA00219"/>